<keyword evidence="2 3" id="KW-0040">ANK repeat</keyword>
<dbReference type="SMART" id="SM00248">
    <property type="entry name" value="ANK"/>
    <property type="match status" value="9"/>
</dbReference>
<dbReference type="PANTHER" id="PTHR24171">
    <property type="entry name" value="ANKYRIN REPEAT DOMAIN-CONTAINING PROTEIN 39-RELATED"/>
    <property type="match status" value="1"/>
</dbReference>
<dbReference type="Pfam" id="PF00023">
    <property type="entry name" value="Ank"/>
    <property type="match status" value="1"/>
</dbReference>
<feature type="repeat" description="ANK" evidence="3">
    <location>
        <begin position="391"/>
        <end position="423"/>
    </location>
</feature>
<dbReference type="Proteomes" id="UP000594263">
    <property type="component" value="Unplaced"/>
</dbReference>
<feature type="repeat" description="ANK" evidence="3">
    <location>
        <begin position="237"/>
        <end position="269"/>
    </location>
</feature>
<evidence type="ECO:0000256" key="1">
    <source>
        <dbReference type="ARBA" id="ARBA00022737"/>
    </source>
</evidence>
<dbReference type="EnsemblPlants" id="Kaladp0096s0155.1.v1.1">
    <property type="protein sequence ID" value="Kaladp0096s0155.1.v1.1"/>
    <property type="gene ID" value="Kaladp0096s0155.v1.1"/>
</dbReference>
<sequence length="540" mass="58535">MDRLLGLEPSNTVMIRIEPNDKCFGQLTLKNVMHTMPVGFRLEPKNTARYAVRPQSGIISPLSKLTVEIVYLSSPSAFLEEQDFIGGGDGFLLHSVVVPGAAAKDKLLDAVPMDWFTTRKKQVFVDSGIRIKFVGSVILAKLVMEGAMDEVREVLERSDPGWRAVDSVDSQGQSLLHLAVSQSRPDLVQLLLEFDPNVNCHNRSGASPLETATSLGDALIVELLLARRALPERSVTSQMGPIHLAAGGGHVEVLRLLLLKGVNVNSLTKDGDTALHLAVRERRRDCARLLLASGARPDSRNTGEGETALHIASGLGDEHMVKLLLQKGANKEIRNKRGKTAYDVAAEEGHGRLFDALRLGDAFCLAARKGDVKTVQRLIENGVGIDGKDQNGWTGLHRAAFKGKTEVVRVLIGKGADLDAKDEDGYSPLHCAVESGFAEVVELLLKRGADVEARTNRGVTALQIAQVMNYPGIARILTQNGAFRERAASQTLSVASNQSGLINGKSSATDCDYYGGMMKKKRHNRNRSMMTPSSMSLPVL</sequence>
<feature type="domain" description="MSP" evidence="4">
    <location>
        <begin position="4"/>
        <end position="134"/>
    </location>
</feature>
<dbReference type="InterPro" id="IPR000535">
    <property type="entry name" value="MSP_dom"/>
</dbReference>
<feature type="repeat" description="ANK" evidence="3">
    <location>
        <begin position="171"/>
        <end position="203"/>
    </location>
</feature>
<dbReference type="InterPro" id="IPR036770">
    <property type="entry name" value="Ankyrin_rpt-contain_sf"/>
</dbReference>
<dbReference type="SUPFAM" id="SSF48403">
    <property type="entry name" value="Ankyrin repeat"/>
    <property type="match status" value="1"/>
</dbReference>
<dbReference type="InterPro" id="IPR008962">
    <property type="entry name" value="PapD-like_sf"/>
</dbReference>
<dbReference type="Pfam" id="PF00635">
    <property type="entry name" value="Motile_Sperm"/>
    <property type="match status" value="1"/>
</dbReference>
<keyword evidence="6" id="KW-1185">Reference proteome</keyword>
<feature type="repeat" description="ANK" evidence="3">
    <location>
        <begin position="270"/>
        <end position="302"/>
    </location>
</feature>
<dbReference type="Gramene" id="Kaladp0096s0155.1.v1.1">
    <property type="protein sequence ID" value="Kaladp0096s0155.1.v1.1"/>
    <property type="gene ID" value="Kaladp0096s0155.v1.1"/>
</dbReference>
<dbReference type="OMA" id="SDWFTAK"/>
<keyword evidence="1" id="KW-0677">Repeat</keyword>
<dbReference type="PROSITE" id="PS50202">
    <property type="entry name" value="MSP"/>
    <property type="match status" value="1"/>
</dbReference>
<evidence type="ECO:0000313" key="5">
    <source>
        <dbReference type="EnsemblPlants" id="Kaladp0096s0155.1.v1.1"/>
    </source>
</evidence>
<dbReference type="SUPFAM" id="SSF49354">
    <property type="entry name" value="PapD-like"/>
    <property type="match status" value="1"/>
</dbReference>
<reference evidence="5" key="1">
    <citation type="submission" date="2021-01" db="UniProtKB">
        <authorList>
            <consortium name="EnsemblPlants"/>
        </authorList>
    </citation>
    <scope>IDENTIFICATION</scope>
</reference>
<evidence type="ECO:0000256" key="3">
    <source>
        <dbReference type="PROSITE-ProRule" id="PRU00023"/>
    </source>
</evidence>
<protein>
    <recommendedName>
        <fullName evidence="4">MSP domain-containing protein</fullName>
    </recommendedName>
</protein>
<evidence type="ECO:0000313" key="6">
    <source>
        <dbReference type="Proteomes" id="UP000594263"/>
    </source>
</evidence>
<dbReference type="InterPro" id="IPR002110">
    <property type="entry name" value="Ankyrin_rpt"/>
</dbReference>
<evidence type="ECO:0000256" key="2">
    <source>
        <dbReference type="ARBA" id="ARBA00023043"/>
    </source>
</evidence>
<dbReference type="PROSITE" id="PS50297">
    <property type="entry name" value="ANK_REP_REGION"/>
    <property type="match status" value="6"/>
</dbReference>
<proteinExistence type="predicted"/>
<dbReference type="PROSITE" id="PS50088">
    <property type="entry name" value="ANK_REPEAT"/>
    <property type="match status" value="6"/>
</dbReference>
<feature type="repeat" description="ANK" evidence="3">
    <location>
        <begin position="304"/>
        <end position="336"/>
    </location>
</feature>
<accession>A0A7N0V3K9</accession>
<name>A0A7N0V3K9_KALFE</name>
<dbReference type="AlphaFoldDB" id="A0A7N0V3K9"/>
<feature type="repeat" description="ANK" evidence="3">
    <location>
        <begin position="424"/>
        <end position="456"/>
    </location>
</feature>
<dbReference type="PRINTS" id="PR01415">
    <property type="entry name" value="ANKYRIN"/>
</dbReference>
<dbReference type="InterPro" id="IPR013783">
    <property type="entry name" value="Ig-like_fold"/>
</dbReference>
<evidence type="ECO:0000259" key="4">
    <source>
        <dbReference type="PROSITE" id="PS50202"/>
    </source>
</evidence>
<dbReference type="Gene3D" id="1.25.40.20">
    <property type="entry name" value="Ankyrin repeat-containing domain"/>
    <property type="match status" value="2"/>
</dbReference>
<dbReference type="Gene3D" id="2.60.40.10">
    <property type="entry name" value="Immunoglobulins"/>
    <property type="match status" value="1"/>
</dbReference>
<dbReference type="Pfam" id="PF12796">
    <property type="entry name" value="Ank_2"/>
    <property type="match status" value="3"/>
</dbReference>
<organism evidence="5 6">
    <name type="scientific">Kalanchoe fedtschenkoi</name>
    <name type="common">Lavender scallops</name>
    <name type="synonym">South American air plant</name>
    <dbReference type="NCBI Taxonomy" id="63787"/>
    <lineage>
        <taxon>Eukaryota</taxon>
        <taxon>Viridiplantae</taxon>
        <taxon>Streptophyta</taxon>
        <taxon>Embryophyta</taxon>
        <taxon>Tracheophyta</taxon>
        <taxon>Spermatophyta</taxon>
        <taxon>Magnoliopsida</taxon>
        <taxon>eudicotyledons</taxon>
        <taxon>Gunneridae</taxon>
        <taxon>Pentapetalae</taxon>
        <taxon>Saxifragales</taxon>
        <taxon>Crassulaceae</taxon>
        <taxon>Kalanchoe</taxon>
    </lineage>
</organism>